<dbReference type="InterPro" id="IPR033121">
    <property type="entry name" value="PEPTIDASE_A1"/>
</dbReference>
<dbReference type="Gramene" id="TRITD7Av1G024560.1">
    <property type="protein sequence ID" value="TRITD7Av1G024560.1"/>
    <property type="gene ID" value="TRITD7Av1G024560"/>
</dbReference>
<evidence type="ECO:0000259" key="2">
    <source>
        <dbReference type="PROSITE" id="PS51767"/>
    </source>
</evidence>
<reference evidence="3 4" key="1">
    <citation type="submission" date="2017-09" db="EMBL/GenBank/DDBJ databases">
        <authorList>
            <consortium name="International Durum Wheat Genome Sequencing Consortium (IDWGSC)"/>
            <person name="Milanesi L."/>
        </authorList>
    </citation>
    <scope>NUCLEOTIDE SEQUENCE [LARGE SCALE GENOMIC DNA]</scope>
    <source>
        <strain evidence="4">cv. Svevo</strain>
    </source>
</reference>
<comment type="similarity">
    <text evidence="1">Belongs to the peptidase A1 family.</text>
</comment>
<dbReference type="AlphaFoldDB" id="A0A9R0Z255"/>
<proteinExistence type="inferred from homology"/>
<sequence length="120" mass="12659">MLVDCGSIITMLPTTPRAKLKSAFRAAMAAYPLVPSDPDETCYNFTGYSNVTVPKVALTFSGGVTIDLDVPNGVLLDGCLAFGESGPDGYGGTISNVQMRTLEMLYDIRGGRLGFRPGAC</sequence>
<dbReference type="PANTHER" id="PTHR13683">
    <property type="entry name" value="ASPARTYL PROTEASES"/>
    <property type="match status" value="1"/>
</dbReference>
<name>A0A9R0Z255_TRITD</name>
<organism evidence="3 4">
    <name type="scientific">Triticum turgidum subsp. durum</name>
    <name type="common">Durum wheat</name>
    <name type="synonym">Triticum durum</name>
    <dbReference type="NCBI Taxonomy" id="4567"/>
    <lineage>
        <taxon>Eukaryota</taxon>
        <taxon>Viridiplantae</taxon>
        <taxon>Streptophyta</taxon>
        <taxon>Embryophyta</taxon>
        <taxon>Tracheophyta</taxon>
        <taxon>Spermatophyta</taxon>
        <taxon>Magnoliopsida</taxon>
        <taxon>Liliopsida</taxon>
        <taxon>Poales</taxon>
        <taxon>Poaceae</taxon>
        <taxon>BOP clade</taxon>
        <taxon>Pooideae</taxon>
        <taxon>Triticodae</taxon>
        <taxon>Triticeae</taxon>
        <taxon>Triticinae</taxon>
        <taxon>Triticum</taxon>
    </lineage>
</organism>
<evidence type="ECO:0000313" key="3">
    <source>
        <dbReference type="EMBL" id="VAI69784.1"/>
    </source>
</evidence>
<feature type="domain" description="Peptidase A1" evidence="2">
    <location>
        <begin position="1"/>
        <end position="116"/>
    </location>
</feature>
<dbReference type="InterPro" id="IPR021109">
    <property type="entry name" value="Peptidase_aspartic_dom_sf"/>
</dbReference>
<dbReference type="Proteomes" id="UP000324705">
    <property type="component" value="Chromosome 7A"/>
</dbReference>
<dbReference type="OMA" id="DEGNICY"/>
<dbReference type="InterPro" id="IPR001461">
    <property type="entry name" value="Aspartic_peptidase_A1"/>
</dbReference>
<protein>
    <recommendedName>
        <fullName evidence="2">Peptidase A1 domain-containing protein</fullName>
    </recommendedName>
</protein>
<dbReference type="GO" id="GO:0004190">
    <property type="term" value="F:aspartic-type endopeptidase activity"/>
    <property type="evidence" value="ECO:0007669"/>
    <property type="project" value="InterPro"/>
</dbReference>
<dbReference type="EMBL" id="LT934123">
    <property type="protein sequence ID" value="VAI69784.1"/>
    <property type="molecule type" value="Genomic_DNA"/>
</dbReference>
<dbReference type="Gene3D" id="2.40.70.10">
    <property type="entry name" value="Acid Proteases"/>
    <property type="match status" value="1"/>
</dbReference>
<dbReference type="PANTHER" id="PTHR13683:SF790">
    <property type="entry name" value="PEPTIDASE A1 DOMAIN-CONTAINING PROTEIN"/>
    <property type="match status" value="1"/>
</dbReference>
<dbReference type="InterPro" id="IPR032799">
    <property type="entry name" value="TAXi_C"/>
</dbReference>
<dbReference type="Pfam" id="PF14541">
    <property type="entry name" value="TAXi_C"/>
    <property type="match status" value="1"/>
</dbReference>
<evidence type="ECO:0000256" key="1">
    <source>
        <dbReference type="ARBA" id="ARBA00007447"/>
    </source>
</evidence>
<evidence type="ECO:0000313" key="4">
    <source>
        <dbReference type="Proteomes" id="UP000324705"/>
    </source>
</evidence>
<dbReference type="GO" id="GO:0006508">
    <property type="term" value="P:proteolysis"/>
    <property type="evidence" value="ECO:0007669"/>
    <property type="project" value="InterPro"/>
</dbReference>
<dbReference type="PROSITE" id="PS51767">
    <property type="entry name" value="PEPTIDASE_A1"/>
    <property type="match status" value="1"/>
</dbReference>
<accession>A0A9R0Z255</accession>
<gene>
    <name evidence="3" type="ORF">TRITD_7Av1G024560</name>
</gene>
<keyword evidence="4" id="KW-1185">Reference proteome</keyword>
<dbReference type="SUPFAM" id="SSF50630">
    <property type="entry name" value="Acid proteases"/>
    <property type="match status" value="1"/>
</dbReference>